<name>F0SNI1_RUBBR</name>
<dbReference type="HOGENOM" id="CLU_3065852_0_0_0"/>
<evidence type="ECO:0000313" key="2">
    <source>
        <dbReference type="Proteomes" id="UP000006860"/>
    </source>
</evidence>
<dbReference type="Proteomes" id="UP000006860">
    <property type="component" value="Chromosome"/>
</dbReference>
<dbReference type="RefSeq" id="WP_013626559.1">
    <property type="nucleotide sequence ID" value="NC_015174.1"/>
</dbReference>
<reference evidence="2" key="1">
    <citation type="submission" date="2011-02" db="EMBL/GenBank/DDBJ databases">
        <title>The complete genome of Planctomyces brasiliensis DSM 5305.</title>
        <authorList>
            <person name="Lucas S."/>
            <person name="Copeland A."/>
            <person name="Lapidus A."/>
            <person name="Bruce D."/>
            <person name="Goodwin L."/>
            <person name="Pitluck S."/>
            <person name="Kyrpides N."/>
            <person name="Mavromatis K."/>
            <person name="Pagani I."/>
            <person name="Ivanova N."/>
            <person name="Ovchinnikova G."/>
            <person name="Lu M."/>
            <person name="Detter J.C."/>
            <person name="Han C."/>
            <person name="Land M."/>
            <person name="Hauser L."/>
            <person name="Markowitz V."/>
            <person name="Cheng J.-F."/>
            <person name="Hugenholtz P."/>
            <person name="Woyke T."/>
            <person name="Wu D."/>
            <person name="Tindall B."/>
            <person name="Pomrenke H.G."/>
            <person name="Brambilla E."/>
            <person name="Klenk H.-P."/>
            <person name="Eisen J.A."/>
        </authorList>
    </citation>
    <scope>NUCLEOTIDE SEQUENCE [LARGE SCALE GENOMIC DNA]</scope>
    <source>
        <strain evidence="2">ATCC 49424 / DSM 5305 / JCM 21570 / NBRC 103401 / IFAM 1448</strain>
    </source>
</reference>
<dbReference type="AlphaFoldDB" id="F0SNI1"/>
<dbReference type="STRING" id="756272.Plabr_0185"/>
<proteinExistence type="predicted"/>
<protein>
    <submittedName>
        <fullName evidence="1">Uncharacterized protein</fullName>
    </submittedName>
</protein>
<gene>
    <name evidence="1" type="ordered locus">Plabr_0185</name>
</gene>
<evidence type="ECO:0000313" key="1">
    <source>
        <dbReference type="EMBL" id="ADY57815.1"/>
    </source>
</evidence>
<dbReference type="KEGG" id="pbs:Plabr_0185"/>
<sequence length="53" mass="5822">MTLTKSITVTARIDGRVLEELEVGNMAEAAIVANDMHDTWEPEYGTAVEVTIE</sequence>
<organism evidence="1 2">
    <name type="scientific">Rubinisphaera brasiliensis (strain ATCC 49424 / DSM 5305 / JCM 21570 / IAM 15109 / NBRC 103401 / IFAM 1448)</name>
    <name type="common">Planctomyces brasiliensis</name>
    <dbReference type="NCBI Taxonomy" id="756272"/>
    <lineage>
        <taxon>Bacteria</taxon>
        <taxon>Pseudomonadati</taxon>
        <taxon>Planctomycetota</taxon>
        <taxon>Planctomycetia</taxon>
        <taxon>Planctomycetales</taxon>
        <taxon>Planctomycetaceae</taxon>
        <taxon>Rubinisphaera</taxon>
    </lineage>
</organism>
<dbReference type="EMBL" id="CP002546">
    <property type="protein sequence ID" value="ADY57815.1"/>
    <property type="molecule type" value="Genomic_DNA"/>
</dbReference>
<keyword evidence="2" id="KW-1185">Reference proteome</keyword>
<accession>F0SNI1</accession>